<evidence type="ECO:0000313" key="3">
    <source>
        <dbReference type="Proteomes" id="UP000578112"/>
    </source>
</evidence>
<dbReference type="EMBL" id="JACHNH010000001">
    <property type="protein sequence ID" value="MBB4767106.1"/>
    <property type="molecule type" value="Genomic_DNA"/>
</dbReference>
<name>A0A7W7MU59_9ACTN</name>
<accession>A0A7W7MU59</accession>
<keyword evidence="1" id="KW-0732">Signal</keyword>
<comment type="caution">
    <text evidence="2">The sequence shown here is derived from an EMBL/GenBank/DDBJ whole genome shotgun (WGS) entry which is preliminary data.</text>
</comment>
<organism evidence="2 3">
    <name type="scientific">Actinoplanes digitatis</name>
    <dbReference type="NCBI Taxonomy" id="1868"/>
    <lineage>
        <taxon>Bacteria</taxon>
        <taxon>Bacillati</taxon>
        <taxon>Actinomycetota</taxon>
        <taxon>Actinomycetes</taxon>
        <taxon>Micromonosporales</taxon>
        <taxon>Micromonosporaceae</taxon>
        <taxon>Actinoplanes</taxon>
    </lineage>
</organism>
<evidence type="ECO:0000313" key="2">
    <source>
        <dbReference type="EMBL" id="MBB4767106.1"/>
    </source>
</evidence>
<feature type="signal peptide" evidence="1">
    <location>
        <begin position="1"/>
        <end position="31"/>
    </location>
</feature>
<dbReference type="AlphaFoldDB" id="A0A7W7MU59"/>
<sequence length="203" mass="21036">MRSDISLRNTRIFFAGTAIMAIWAMPTAASAAPPGPDFAPVICEVGSKTVRFSSHVKSNVITHKKKVSIPDGATGQRSITTAMERQVTASVTFNQSATVSADIVIASLEGTTGLSLAANLAVTSSSTQTFTMNFNKPGTYVVFDGVETASGNWVGSKCNSNGTAILNAGTGKANSWAIGHEGAINCASSYKAGSMQAKAKEFC</sequence>
<evidence type="ECO:0000256" key="1">
    <source>
        <dbReference type="SAM" id="SignalP"/>
    </source>
</evidence>
<feature type="chain" id="PRO_5030542739" evidence="1">
    <location>
        <begin position="32"/>
        <end position="203"/>
    </location>
</feature>
<dbReference type="Proteomes" id="UP000578112">
    <property type="component" value="Unassembled WGS sequence"/>
</dbReference>
<reference evidence="2 3" key="1">
    <citation type="submission" date="2020-08" db="EMBL/GenBank/DDBJ databases">
        <title>Sequencing the genomes of 1000 actinobacteria strains.</title>
        <authorList>
            <person name="Klenk H.-P."/>
        </authorList>
    </citation>
    <scope>NUCLEOTIDE SEQUENCE [LARGE SCALE GENOMIC DNA]</scope>
    <source>
        <strain evidence="2 3">DSM 43149</strain>
    </source>
</reference>
<gene>
    <name evidence="2" type="ORF">BJ971_007662</name>
</gene>
<keyword evidence="3" id="KW-1185">Reference proteome</keyword>
<dbReference type="RefSeq" id="WP_184998173.1">
    <property type="nucleotide sequence ID" value="NZ_BOMK01000036.1"/>
</dbReference>
<protein>
    <submittedName>
        <fullName evidence="2">Uncharacterized protein</fullName>
    </submittedName>
</protein>
<proteinExistence type="predicted"/>